<proteinExistence type="predicted"/>
<dbReference type="RefSeq" id="WP_175526990.1">
    <property type="nucleotide sequence ID" value="NZ_FOVV01000013.1"/>
</dbReference>
<evidence type="ECO:0000313" key="2">
    <source>
        <dbReference type="Proteomes" id="UP000183083"/>
    </source>
</evidence>
<dbReference type="Proteomes" id="UP000183083">
    <property type="component" value="Unassembled WGS sequence"/>
</dbReference>
<evidence type="ECO:0000313" key="1">
    <source>
        <dbReference type="EMBL" id="SFO33856.1"/>
    </source>
</evidence>
<comment type="caution">
    <text evidence="1">The sequence shown here is derived from an EMBL/GenBank/DDBJ whole genome shotgun (WGS) entry which is preliminary data.</text>
</comment>
<reference evidence="1 2" key="1">
    <citation type="submission" date="2016-10" db="EMBL/GenBank/DDBJ databases">
        <authorList>
            <person name="Varghese N."/>
            <person name="Submissions S."/>
        </authorList>
    </citation>
    <scope>NUCLEOTIDE SEQUENCE [LARGE SCALE GENOMIC DNA]</scope>
    <source>
        <strain evidence="1 2">BS0292</strain>
    </source>
</reference>
<dbReference type="AlphaFoldDB" id="A0AB38BXJ1"/>
<organism evidence="1 2">
    <name type="scientific">Pseudomonas syringae</name>
    <dbReference type="NCBI Taxonomy" id="317"/>
    <lineage>
        <taxon>Bacteria</taxon>
        <taxon>Pseudomonadati</taxon>
        <taxon>Pseudomonadota</taxon>
        <taxon>Gammaproteobacteria</taxon>
        <taxon>Pseudomonadales</taxon>
        <taxon>Pseudomonadaceae</taxon>
        <taxon>Pseudomonas</taxon>
    </lineage>
</organism>
<sequence length="171" mass="19151">MSEKLKKGQRLRLFYAELAKETPPGSLNESRNLMAQVMNRIESSYALDDPEPMTIPELPDWRNAEYGKGGAYIPLINGAIHINANGAAGFYDSYKKHYAFTLRSASGADFVPKIDYIYSLEAAQARCKTSMAATSAKVKENVEKPIPTDPSEMSLKKISWLDRIARFLKLK</sequence>
<name>A0AB38BXJ1_PSESX</name>
<dbReference type="EMBL" id="FOVV01000013">
    <property type="protein sequence ID" value="SFO33856.1"/>
    <property type="molecule type" value="Genomic_DNA"/>
</dbReference>
<protein>
    <submittedName>
        <fullName evidence="1">Uncharacterized protein</fullName>
    </submittedName>
</protein>
<gene>
    <name evidence="1" type="ORF">SAMN05444065_11377</name>
</gene>
<accession>A0AB38BXJ1</accession>